<dbReference type="PANTHER" id="PTHR30535:SF4">
    <property type="entry name" value="HEMIN-BINDING PERIPLASMIC PROTEIN HMUT"/>
    <property type="match status" value="1"/>
</dbReference>
<dbReference type="SUPFAM" id="SSF53807">
    <property type="entry name" value="Helical backbone' metal receptor"/>
    <property type="match status" value="1"/>
</dbReference>
<protein>
    <submittedName>
        <fullName evidence="3">Iron complex transport system substrate-binding protein</fullName>
    </submittedName>
</protein>
<comment type="caution">
    <text evidence="3">The sequence shown here is derived from an EMBL/GenBank/DDBJ whole genome shotgun (WGS) entry which is preliminary data.</text>
</comment>
<dbReference type="Proteomes" id="UP000325105">
    <property type="component" value="Unassembled WGS sequence"/>
</dbReference>
<organism evidence="3 4">
    <name type="scientific">Sphingobacterium allocomposti</name>
    <dbReference type="NCBI Taxonomy" id="415956"/>
    <lineage>
        <taxon>Bacteria</taxon>
        <taxon>Pseudomonadati</taxon>
        <taxon>Bacteroidota</taxon>
        <taxon>Sphingobacteriia</taxon>
        <taxon>Sphingobacteriales</taxon>
        <taxon>Sphingobacteriaceae</taxon>
        <taxon>Sphingobacterium</taxon>
    </lineage>
</organism>
<dbReference type="PANTHER" id="PTHR30535">
    <property type="entry name" value="VITAMIN B12-BINDING PROTEIN"/>
    <property type="match status" value="1"/>
</dbReference>
<dbReference type="PROSITE" id="PS50983">
    <property type="entry name" value="FE_B12_PBP"/>
    <property type="match status" value="1"/>
</dbReference>
<dbReference type="Pfam" id="PF01497">
    <property type="entry name" value="Peripla_BP_2"/>
    <property type="match status" value="1"/>
</dbReference>
<proteinExistence type="predicted"/>
<keyword evidence="4" id="KW-1185">Reference proteome</keyword>
<sequence length="291" mass="31596">MKNRRNKFSGLKWAVVLVLVGVRCSMAQQLRVVTLNSAITETVFALGMGDNIVATDVTSISPKAAADLPRVSRNRSISAEGVMAFHPHIVLAPEKDVPPAVAQHLRQSGIRFIAIRQEFSEKGAYRFIQEVANALDIPKKGKEAVLRTKLAMDRVRAVVEEQTAGRTKPKVLFIYARGAGAMSVAGRGSSLDALIELSGGRNAVQEFSDFKPYTTEALVKADPDVILMFDFGVSSLGGKRSILKMPGMNMTTAGRHGRILALNASLLVNFSTRLPEAVASLHRELMQSPQE</sequence>
<dbReference type="EMBL" id="VNHX01000002">
    <property type="protein sequence ID" value="TYP97681.1"/>
    <property type="molecule type" value="Genomic_DNA"/>
</dbReference>
<gene>
    <name evidence="3" type="ORF">BC792_102103</name>
</gene>
<dbReference type="RefSeq" id="WP_246154788.1">
    <property type="nucleotide sequence ID" value="NZ_VNHX01000002.1"/>
</dbReference>
<accession>A0A5S5DP83</accession>
<dbReference type="AlphaFoldDB" id="A0A5S5DP83"/>
<feature type="chain" id="PRO_5024335934" evidence="1">
    <location>
        <begin position="28"/>
        <end position="291"/>
    </location>
</feature>
<evidence type="ECO:0000313" key="3">
    <source>
        <dbReference type="EMBL" id="TYP97681.1"/>
    </source>
</evidence>
<evidence type="ECO:0000313" key="4">
    <source>
        <dbReference type="Proteomes" id="UP000325105"/>
    </source>
</evidence>
<feature type="domain" description="Fe/B12 periplasmic-binding" evidence="2">
    <location>
        <begin position="31"/>
        <end position="289"/>
    </location>
</feature>
<feature type="signal peptide" evidence="1">
    <location>
        <begin position="1"/>
        <end position="27"/>
    </location>
</feature>
<name>A0A5S5DP83_9SPHI</name>
<dbReference type="InterPro" id="IPR050902">
    <property type="entry name" value="ABC_Transporter_SBP"/>
</dbReference>
<dbReference type="Gene3D" id="3.40.50.1980">
    <property type="entry name" value="Nitrogenase molybdenum iron protein domain"/>
    <property type="match status" value="2"/>
</dbReference>
<reference evidence="3 4" key="1">
    <citation type="submission" date="2019-07" db="EMBL/GenBank/DDBJ databases">
        <title>Genomic Encyclopedia of Archaeal and Bacterial Type Strains, Phase II (KMG-II): from individual species to whole genera.</title>
        <authorList>
            <person name="Goeker M."/>
        </authorList>
    </citation>
    <scope>NUCLEOTIDE SEQUENCE [LARGE SCALE GENOMIC DNA]</scope>
    <source>
        <strain evidence="3 4">DSM 18850</strain>
    </source>
</reference>
<keyword evidence="1" id="KW-0732">Signal</keyword>
<evidence type="ECO:0000259" key="2">
    <source>
        <dbReference type="PROSITE" id="PS50983"/>
    </source>
</evidence>
<evidence type="ECO:0000256" key="1">
    <source>
        <dbReference type="SAM" id="SignalP"/>
    </source>
</evidence>
<dbReference type="InterPro" id="IPR002491">
    <property type="entry name" value="ABC_transptr_periplasmic_BD"/>
</dbReference>